<name>A0A2M7VJR7_9BACT</name>
<organism evidence="1 2">
    <name type="scientific">bacterium (Candidatus Gribaldobacteria) CG_4_10_14_0_2_um_filter_36_18</name>
    <dbReference type="NCBI Taxonomy" id="2014264"/>
    <lineage>
        <taxon>Bacteria</taxon>
        <taxon>Candidatus Gribaldobacteria</taxon>
    </lineage>
</organism>
<dbReference type="Proteomes" id="UP000231469">
    <property type="component" value="Unassembled WGS sequence"/>
</dbReference>
<evidence type="ECO:0000313" key="2">
    <source>
        <dbReference type="Proteomes" id="UP000231469"/>
    </source>
</evidence>
<sequence>MPQTTAKYQVDQKLLQNITYPTPPLIEEEYNLFILGGEVLELGKIFHFETPQPKKKLKGLFKGLKIEEEEIEEAKKSLFPEREF</sequence>
<dbReference type="EMBL" id="PFPS01000109">
    <property type="protein sequence ID" value="PJA02097.1"/>
    <property type="molecule type" value="Genomic_DNA"/>
</dbReference>
<dbReference type="AlphaFoldDB" id="A0A2M7VJR7"/>
<reference evidence="2" key="1">
    <citation type="submission" date="2017-09" db="EMBL/GenBank/DDBJ databases">
        <title>Depth-based differentiation of microbial function through sediment-hosted aquifers and enrichment of novel symbionts in the deep terrestrial subsurface.</title>
        <authorList>
            <person name="Probst A.J."/>
            <person name="Ladd B."/>
            <person name="Jarett J.K."/>
            <person name="Geller-Mcgrath D.E."/>
            <person name="Sieber C.M.K."/>
            <person name="Emerson J.B."/>
            <person name="Anantharaman K."/>
            <person name="Thomas B.C."/>
            <person name="Malmstrom R."/>
            <person name="Stieglmeier M."/>
            <person name="Klingl A."/>
            <person name="Woyke T."/>
            <person name="Ryan C.M."/>
            <person name="Banfield J.F."/>
        </authorList>
    </citation>
    <scope>NUCLEOTIDE SEQUENCE [LARGE SCALE GENOMIC DNA]</scope>
</reference>
<proteinExistence type="predicted"/>
<accession>A0A2M7VJR7</accession>
<gene>
    <name evidence="1" type="ORF">COX73_02595</name>
</gene>
<protein>
    <submittedName>
        <fullName evidence="1">Uncharacterized protein</fullName>
    </submittedName>
</protein>
<evidence type="ECO:0000313" key="1">
    <source>
        <dbReference type="EMBL" id="PJA02097.1"/>
    </source>
</evidence>
<comment type="caution">
    <text evidence="1">The sequence shown here is derived from an EMBL/GenBank/DDBJ whole genome shotgun (WGS) entry which is preliminary data.</text>
</comment>